<dbReference type="InterPro" id="IPR051605">
    <property type="entry name" value="CstA"/>
</dbReference>
<feature type="transmembrane region" description="Helical" evidence="8">
    <location>
        <begin position="130"/>
        <end position="152"/>
    </location>
</feature>
<feature type="transmembrane region" description="Helical" evidence="8">
    <location>
        <begin position="489"/>
        <end position="509"/>
    </location>
</feature>
<evidence type="ECO:0000259" key="9">
    <source>
        <dbReference type="Pfam" id="PF02554"/>
    </source>
</evidence>
<evidence type="ECO:0000256" key="1">
    <source>
        <dbReference type="ARBA" id="ARBA00004651"/>
    </source>
</evidence>
<reference evidence="10" key="1">
    <citation type="submission" date="2020-07" db="EMBL/GenBank/DDBJ databases">
        <title>Huge and variable diversity of episymbiotic CPR bacteria and DPANN archaea in groundwater ecosystems.</title>
        <authorList>
            <person name="He C.Y."/>
            <person name="Keren R."/>
            <person name="Whittaker M."/>
            <person name="Farag I.F."/>
            <person name="Doudna J."/>
            <person name="Cate J.H.D."/>
            <person name="Banfield J.F."/>
        </authorList>
    </citation>
    <scope>NUCLEOTIDE SEQUENCE</scope>
    <source>
        <strain evidence="10">NC_groundwater_1813_Pr3_B-0.1um_71_17</strain>
    </source>
</reference>
<dbReference type="Pfam" id="PF02554">
    <property type="entry name" value="CstA"/>
    <property type="match status" value="1"/>
</dbReference>
<evidence type="ECO:0000256" key="4">
    <source>
        <dbReference type="ARBA" id="ARBA00022475"/>
    </source>
</evidence>
<feature type="transmembrane region" description="Helical" evidence="8">
    <location>
        <begin position="256"/>
        <end position="273"/>
    </location>
</feature>
<protein>
    <submittedName>
        <fullName evidence="10">Carbon starvation protein A</fullName>
    </submittedName>
</protein>
<evidence type="ECO:0000256" key="2">
    <source>
        <dbReference type="ARBA" id="ARBA00007755"/>
    </source>
</evidence>
<dbReference type="AlphaFoldDB" id="A0A933W3I3"/>
<accession>A0A933W3I3</accession>
<keyword evidence="7 8" id="KW-0472">Membrane</keyword>
<evidence type="ECO:0000256" key="3">
    <source>
        <dbReference type="ARBA" id="ARBA00022448"/>
    </source>
</evidence>
<name>A0A933W3I3_UNCEI</name>
<keyword evidence="5 8" id="KW-0812">Transmembrane</keyword>
<dbReference type="EMBL" id="JACRIW010000076">
    <property type="protein sequence ID" value="MBI5169963.1"/>
    <property type="molecule type" value="Genomic_DNA"/>
</dbReference>
<evidence type="ECO:0000313" key="11">
    <source>
        <dbReference type="Proteomes" id="UP000696931"/>
    </source>
</evidence>
<evidence type="ECO:0000256" key="5">
    <source>
        <dbReference type="ARBA" id="ARBA00022692"/>
    </source>
</evidence>
<keyword evidence="6 8" id="KW-1133">Transmembrane helix</keyword>
<feature type="transmembrane region" description="Helical" evidence="8">
    <location>
        <begin position="419"/>
        <end position="440"/>
    </location>
</feature>
<feature type="transmembrane region" description="Helical" evidence="8">
    <location>
        <begin position="328"/>
        <end position="350"/>
    </location>
</feature>
<feature type="transmembrane region" description="Helical" evidence="8">
    <location>
        <begin position="521"/>
        <end position="542"/>
    </location>
</feature>
<dbReference type="PANTHER" id="PTHR30252:SF3">
    <property type="entry name" value="PYRUVATE_PROTON SYMPORTER BTST"/>
    <property type="match status" value="1"/>
</dbReference>
<keyword evidence="4" id="KW-1003">Cell membrane</keyword>
<comment type="subcellular location">
    <subcellularLocation>
        <location evidence="1">Cell membrane</location>
        <topology evidence="1">Multi-pass membrane protein</topology>
    </subcellularLocation>
</comment>
<feature type="transmembrane region" description="Helical" evidence="8">
    <location>
        <begin position="224"/>
        <end position="244"/>
    </location>
</feature>
<feature type="transmembrane region" description="Helical" evidence="8">
    <location>
        <begin position="185"/>
        <end position="204"/>
    </location>
</feature>
<evidence type="ECO:0000256" key="6">
    <source>
        <dbReference type="ARBA" id="ARBA00022989"/>
    </source>
</evidence>
<sequence length="616" mass="65100">MPALYLVACAALVAVIAYRTYGVFLAARVATLDDLRATPAHTARDGHDYVPTKRWVLFGHHFAAISGAGPLLGPVLAAQFGWAPGFLWLLLGSVIAGGVHDFVILTASVRSGGRSLANIAREQVSPLTGAATSIAIVFVMVVALAAMALVVVSSLRDSAWGVFSIGCTIPIALVMGLFTYRIRPGAVKTATTFGIVALVLAVAGGARVHDSALRPFLMFSDRQLTIALMAYGFVASVLPVWLLLCPRDYLSSFLKVGAMLVLAAGVLVVNPPLHMPAFTPFVHGGGPVIPGPVFPFVFITIMCGAISGFHSLIASGTTPKMVERERDMLPVAYGAMLLEGFVGIIALVAACSLEPADYFAINTKPEVFAKLGLTPVHLQALSAQVGENITGRPGGAVSLAVGMAQIFSKLPALGGLMSFWYHFVIMFEAMFVMTLIDTGTRVTRYMFQEVGSMAFPQLRGWTGFAPAALFSALSVCAWGYFVWTGTVTTVWPLLGVANQLLAAIALAIATSWMINHGRARFAWATLVPLGFMCVNTLVAGWLNLSVNYLRGPIAAGAPDLWSAFAEAPTPARIQCVVTLVVMALMVVIVGDCARHWWSHARGEAQPGGALGVGAAR</sequence>
<keyword evidence="3" id="KW-0813">Transport</keyword>
<evidence type="ECO:0000256" key="8">
    <source>
        <dbReference type="SAM" id="Phobius"/>
    </source>
</evidence>
<organism evidence="10 11">
    <name type="scientific">Eiseniibacteriota bacterium</name>
    <dbReference type="NCBI Taxonomy" id="2212470"/>
    <lineage>
        <taxon>Bacteria</taxon>
        <taxon>Candidatus Eiseniibacteriota</taxon>
    </lineage>
</organism>
<feature type="transmembrane region" description="Helical" evidence="8">
    <location>
        <begin position="86"/>
        <end position="109"/>
    </location>
</feature>
<feature type="domain" description="CstA N-terminal" evidence="9">
    <location>
        <begin position="3"/>
        <end position="539"/>
    </location>
</feature>
<comment type="caution">
    <text evidence="10">The sequence shown here is derived from an EMBL/GenBank/DDBJ whole genome shotgun (WGS) entry which is preliminary data.</text>
</comment>
<feature type="transmembrane region" description="Helical" evidence="8">
    <location>
        <begin position="293"/>
        <end position="316"/>
    </location>
</feature>
<dbReference type="InterPro" id="IPR003706">
    <property type="entry name" value="CstA_N"/>
</dbReference>
<feature type="transmembrane region" description="Helical" evidence="8">
    <location>
        <begin position="571"/>
        <end position="593"/>
    </location>
</feature>
<dbReference type="PANTHER" id="PTHR30252">
    <property type="entry name" value="INNER MEMBRANE PEPTIDE TRANSPORTER"/>
    <property type="match status" value="1"/>
</dbReference>
<proteinExistence type="inferred from homology"/>
<gene>
    <name evidence="10" type="ORF">HZA61_10775</name>
</gene>
<feature type="transmembrane region" description="Helical" evidence="8">
    <location>
        <begin position="158"/>
        <end position="178"/>
    </location>
</feature>
<dbReference type="GO" id="GO:0009267">
    <property type="term" value="P:cellular response to starvation"/>
    <property type="evidence" value="ECO:0007669"/>
    <property type="project" value="InterPro"/>
</dbReference>
<evidence type="ECO:0000256" key="7">
    <source>
        <dbReference type="ARBA" id="ARBA00023136"/>
    </source>
</evidence>
<evidence type="ECO:0000313" key="10">
    <source>
        <dbReference type="EMBL" id="MBI5169963.1"/>
    </source>
</evidence>
<dbReference type="GO" id="GO:0005886">
    <property type="term" value="C:plasma membrane"/>
    <property type="evidence" value="ECO:0007669"/>
    <property type="project" value="UniProtKB-SubCell"/>
</dbReference>
<dbReference type="Proteomes" id="UP000696931">
    <property type="component" value="Unassembled WGS sequence"/>
</dbReference>
<feature type="transmembrane region" description="Helical" evidence="8">
    <location>
        <begin position="461"/>
        <end position="483"/>
    </location>
</feature>
<comment type="similarity">
    <text evidence="2">Belongs to the peptide transporter carbon starvation (CstA) (TC 2.A.114) family.</text>
</comment>